<dbReference type="OrthoDB" id="2093409at2759"/>
<dbReference type="PANTHER" id="PTHR38488:SF1">
    <property type="entry name" value="OXIDOREDUCTASE 9.5 KDA SUBUNIT, PUTATIVE (AFU_ORTHOLOGUE AFUA_5G08980)-RELATED"/>
    <property type="match status" value="1"/>
</dbReference>
<dbReference type="GeneID" id="73467245"/>
<dbReference type="EMBL" id="JAGSYN010000044">
    <property type="protein sequence ID" value="KAG7666014.1"/>
    <property type="molecule type" value="Genomic_DNA"/>
</dbReference>
<sequence length="84" mass="9744">MASARKVWGDYPVYYKNPIRFCRYHAHVNPHLFLSVVLGVSGPLLLLLTPLRRKFLYEDYAPVPYTYPLPTRARDATLTGFDDE</sequence>
<keyword evidence="3" id="KW-1185">Reference proteome</keyword>
<comment type="caution">
    <text evidence="2">The sequence shown here is derived from an EMBL/GenBank/DDBJ whole genome shotgun (WGS) entry which is preliminary data.</text>
</comment>
<keyword evidence="1" id="KW-0472">Membrane</keyword>
<dbReference type="Proteomes" id="UP000694255">
    <property type="component" value="Unassembled WGS sequence"/>
</dbReference>
<dbReference type="RefSeq" id="XP_049266246.1">
    <property type="nucleotide sequence ID" value="XM_049408426.1"/>
</dbReference>
<gene>
    <name evidence="2" type="ORF">J8A68_000444</name>
</gene>
<keyword evidence="1" id="KW-0812">Transmembrane</keyword>
<keyword evidence="1" id="KW-1133">Transmembrane helix</keyword>
<name>A0A8J5QI14_9ASCO</name>
<accession>A0A8J5QI14</accession>
<organism evidence="2 3">
    <name type="scientific">[Candida] subhashii</name>
    <dbReference type="NCBI Taxonomy" id="561895"/>
    <lineage>
        <taxon>Eukaryota</taxon>
        <taxon>Fungi</taxon>
        <taxon>Dikarya</taxon>
        <taxon>Ascomycota</taxon>
        <taxon>Saccharomycotina</taxon>
        <taxon>Pichiomycetes</taxon>
        <taxon>Debaryomycetaceae</taxon>
        <taxon>Spathaspora</taxon>
    </lineage>
</organism>
<protein>
    <submittedName>
        <fullName evidence="2">N19M</fullName>
    </submittedName>
</protein>
<dbReference type="AlphaFoldDB" id="A0A8J5QI14"/>
<proteinExistence type="predicted"/>
<dbReference type="PANTHER" id="PTHR38488">
    <property type="entry name" value="OXIDOREDUCTASE 9.5 KDA SUBUNIT, PUTATIVE (AFU_ORTHOLOGUE AFUA_5G08980)-RELATED"/>
    <property type="match status" value="1"/>
</dbReference>
<evidence type="ECO:0000313" key="2">
    <source>
        <dbReference type="EMBL" id="KAG7666014.1"/>
    </source>
</evidence>
<dbReference type="CDD" id="cd22903">
    <property type="entry name" value="NI9M"/>
    <property type="match status" value="1"/>
</dbReference>
<feature type="transmembrane region" description="Helical" evidence="1">
    <location>
        <begin position="32"/>
        <end position="51"/>
    </location>
</feature>
<dbReference type="InterPro" id="IPR039961">
    <property type="entry name" value="Nuo9.5"/>
</dbReference>
<reference evidence="2 3" key="1">
    <citation type="journal article" date="2021" name="DNA Res.">
        <title>Genome analysis of Candida subhashii reveals its hybrid nature and dual mitochondrial genome conformations.</title>
        <authorList>
            <person name="Mixao V."/>
            <person name="Hegedusova E."/>
            <person name="Saus E."/>
            <person name="Pryszcz L.P."/>
            <person name="Cillingova A."/>
            <person name="Nosek J."/>
            <person name="Gabaldon T."/>
        </authorList>
    </citation>
    <scope>NUCLEOTIDE SEQUENCE [LARGE SCALE GENOMIC DNA]</scope>
    <source>
        <strain evidence="2 3">CBS 10753</strain>
    </source>
</reference>
<evidence type="ECO:0000313" key="3">
    <source>
        <dbReference type="Proteomes" id="UP000694255"/>
    </source>
</evidence>
<evidence type="ECO:0000256" key="1">
    <source>
        <dbReference type="SAM" id="Phobius"/>
    </source>
</evidence>